<dbReference type="InterPro" id="IPR036291">
    <property type="entry name" value="NAD(P)-bd_dom_sf"/>
</dbReference>
<dbReference type="Proteomes" id="UP001527099">
    <property type="component" value="Unassembled WGS sequence"/>
</dbReference>
<accession>A0ABT4G8Q9</accession>
<name>A0ABT4G8Q9_9BACL</name>
<dbReference type="InterPro" id="IPR051207">
    <property type="entry name" value="ComplexI_NDUFA9_subunit"/>
</dbReference>
<dbReference type="Gene3D" id="3.40.50.720">
    <property type="entry name" value="NAD(P)-binding Rossmann-like Domain"/>
    <property type="match status" value="1"/>
</dbReference>
<protein>
    <submittedName>
        <fullName evidence="2">NAD(P)H-binding protein</fullName>
    </submittedName>
</protein>
<dbReference type="EMBL" id="JAMDMX010000016">
    <property type="protein sequence ID" value="MCY9692570.1"/>
    <property type="molecule type" value="Genomic_DNA"/>
</dbReference>
<dbReference type="InterPro" id="IPR016040">
    <property type="entry name" value="NAD(P)-bd_dom"/>
</dbReference>
<keyword evidence="3" id="KW-1185">Reference proteome</keyword>
<dbReference type="Pfam" id="PF13460">
    <property type="entry name" value="NAD_binding_10"/>
    <property type="match status" value="1"/>
</dbReference>
<sequence>MILVTGATGFVGSHVINKLEETGQKYKCFVRNTSDTTYLKSKNIELVYGSFDEPDSYNRALEGIDTLINIASLGFGHAETIVGGAVRNGVKRAIFVSTTALFTTLEAKTKSVRIAAEKAITDSGLDYTILRPTMIYGTHKDRNMCRLIKIINGYPLIPIAGDGNSLQQPIHVEDLAEAIVKVVHVSYTINKAYNLSGKYPVSYNQVIDTIVTDLNKNIFKLKVNTEIAIKLVKLYNRFSSNPKIKVEQLLRLNENKSFDHQEASRDFGFSPRSFEEGIRQEISLMRSLQLV</sequence>
<organism evidence="2 3">
    <name type="scientific">Paenibacillus alginolyticus</name>
    <dbReference type="NCBI Taxonomy" id="59839"/>
    <lineage>
        <taxon>Bacteria</taxon>
        <taxon>Bacillati</taxon>
        <taxon>Bacillota</taxon>
        <taxon>Bacilli</taxon>
        <taxon>Bacillales</taxon>
        <taxon>Paenibacillaceae</taxon>
        <taxon>Paenibacillus</taxon>
    </lineage>
</organism>
<comment type="caution">
    <text evidence="2">The sequence shown here is derived from an EMBL/GenBank/DDBJ whole genome shotgun (WGS) entry which is preliminary data.</text>
</comment>
<dbReference type="SUPFAM" id="SSF51735">
    <property type="entry name" value="NAD(P)-binding Rossmann-fold domains"/>
    <property type="match status" value="1"/>
</dbReference>
<gene>
    <name evidence="2" type="ORF">M5X19_06595</name>
</gene>
<dbReference type="PANTHER" id="PTHR12126">
    <property type="entry name" value="NADH-UBIQUINONE OXIDOREDUCTASE 39 KDA SUBUNIT-RELATED"/>
    <property type="match status" value="1"/>
</dbReference>
<evidence type="ECO:0000313" key="3">
    <source>
        <dbReference type="Proteomes" id="UP001527099"/>
    </source>
</evidence>
<evidence type="ECO:0000313" key="2">
    <source>
        <dbReference type="EMBL" id="MCY9692570.1"/>
    </source>
</evidence>
<dbReference type="PANTHER" id="PTHR12126:SF11">
    <property type="entry name" value="NADH DEHYDROGENASE [UBIQUINONE] 1 ALPHA SUBCOMPLEX SUBUNIT 9, MITOCHONDRIAL"/>
    <property type="match status" value="1"/>
</dbReference>
<evidence type="ECO:0000259" key="1">
    <source>
        <dbReference type="Pfam" id="PF13460"/>
    </source>
</evidence>
<proteinExistence type="predicted"/>
<reference evidence="2 3" key="1">
    <citation type="submission" date="2022-05" db="EMBL/GenBank/DDBJ databases">
        <title>Genome Sequencing of Bee-Associated Microbes.</title>
        <authorList>
            <person name="Dunlap C."/>
        </authorList>
    </citation>
    <scope>NUCLEOTIDE SEQUENCE [LARGE SCALE GENOMIC DNA]</scope>
    <source>
        <strain evidence="2 3">NRRL B-14421</strain>
    </source>
</reference>
<feature type="domain" description="NAD(P)-binding" evidence="1">
    <location>
        <begin position="6"/>
        <end position="183"/>
    </location>
</feature>
<dbReference type="RefSeq" id="WP_268614103.1">
    <property type="nucleotide sequence ID" value="NZ_JAMDMX010000016.1"/>
</dbReference>